<sequence>MVKTPHTRHSKSTREPVTIDLAPGDVAREKAEAEKKPTASAASSANEDTVKAEPAKAETVKTAEPAKPEATRPEPAKPSPAKPQETASSATGPTFGRNDKPSSPPPSPAPKPRSSVVPGAIAGGVVALLVAGGLSYSGLLAPQASVPQDNSGPAIAALESELATLRNQIAQLPAPAGDNGETTGRIEALETRAESFAGDIEALRNEIAQAPDGSASPAPAFDATPLEERIAALETNLGSIANGGVDEAALDQRLSAIRDDIAAARQAQVAADARLSSLEQSLTQLTGKVEEAAQAPSTALIVAASSLKAAIDRGTPFLSELETYATLNPDAPQIAELRNLAASGVPTRTAIAAEAEAAANAMIAAARPVDPNAGVLDRLASSAMGLVQVRPVGMVEGAGVPETTARIEAAVQAGDYARAITEVETLPGQAQAAGATFIERLKARMAADQLVDEAMAAALRN</sequence>
<dbReference type="STRING" id="1121003.SAMN03080618_00683"/>
<feature type="compositionally biased region" description="Basic and acidic residues" evidence="1">
    <location>
        <begin position="26"/>
        <end position="37"/>
    </location>
</feature>
<dbReference type="RefSeq" id="WP_091518630.1">
    <property type="nucleotide sequence ID" value="NZ_FORF01000003.1"/>
</dbReference>
<feature type="compositionally biased region" description="Basic and acidic residues" evidence="1">
    <location>
        <begin position="48"/>
        <end position="75"/>
    </location>
</feature>
<name>A0A1I3IWJ7_9HYPH</name>
<accession>A0A1I3IWJ7</accession>
<organism evidence="2 3">
    <name type="scientific">Aquamicrobium aerolatum DSM 21857</name>
    <dbReference type="NCBI Taxonomy" id="1121003"/>
    <lineage>
        <taxon>Bacteria</taxon>
        <taxon>Pseudomonadati</taxon>
        <taxon>Pseudomonadota</taxon>
        <taxon>Alphaproteobacteria</taxon>
        <taxon>Hyphomicrobiales</taxon>
        <taxon>Phyllobacteriaceae</taxon>
        <taxon>Aerobium</taxon>
    </lineage>
</organism>
<reference evidence="3" key="1">
    <citation type="submission" date="2016-10" db="EMBL/GenBank/DDBJ databases">
        <authorList>
            <person name="Varghese N."/>
            <person name="Submissions S."/>
        </authorList>
    </citation>
    <scope>NUCLEOTIDE SEQUENCE [LARGE SCALE GENOMIC DNA]</scope>
    <source>
        <strain evidence="3">DSM 21857</strain>
    </source>
</reference>
<dbReference type="AlphaFoldDB" id="A0A1I3IWJ7"/>
<evidence type="ECO:0000313" key="3">
    <source>
        <dbReference type="Proteomes" id="UP000242763"/>
    </source>
</evidence>
<dbReference type="OrthoDB" id="8480612at2"/>
<protein>
    <submittedName>
        <fullName evidence="2">Uncharacterized conserved protein</fullName>
    </submittedName>
</protein>
<gene>
    <name evidence="2" type="ORF">SAMN03080618_00683</name>
</gene>
<evidence type="ECO:0000256" key="1">
    <source>
        <dbReference type="SAM" id="MobiDB-lite"/>
    </source>
</evidence>
<feature type="compositionally biased region" description="Pro residues" evidence="1">
    <location>
        <begin position="102"/>
        <end position="111"/>
    </location>
</feature>
<feature type="region of interest" description="Disordered" evidence="1">
    <location>
        <begin position="1"/>
        <end position="115"/>
    </location>
</feature>
<keyword evidence="3" id="KW-1185">Reference proteome</keyword>
<feature type="compositionally biased region" description="Basic residues" evidence="1">
    <location>
        <begin position="1"/>
        <end position="11"/>
    </location>
</feature>
<dbReference type="Proteomes" id="UP000242763">
    <property type="component" value="Unassembled WGS sequence"/>
</dbReference>
<proteinExistence type="predicted"/>
<evidence type="ECO:0000313" key="2">
    <source>
        <dbReference type="EMBL" id="SFI52255.1"/>
    </source>
</evidence>
<dbReference type="Gene3D" id="1.20.5.340">
    <property type="match status" value="1"/>
</dbReference>
<dbReference type="EMBL" id="FORF01000003">
    <property type="protein sequence ID" value="SFI52255.1"/>
    <property type="molecule type" value="Genomic_DNA"/>
</dbReference>